<organism evidence="4 5">
    <name type="scientific">Paenibacillus septentrionalis</name>
    <dbReference type="NCBI Taxonomy" id="429342"/>
    <lineage>
        <taxon>Bacteria</taxon>
        <taxon>Bacillati</taxon>
        <taxon>Bacillota</taxon>
        <taxon>Bacilli</taxon>
        <taxon>Bacillales</taxon>
        <taxon>Paenibacillaceae</taxon>
        <taxon>Paenibacillus</taxon>
    </lineage>
</organism>
<dbReference type="SUPFAM" id="SSF53474">
    <property type="entry name" value="alpha/beta-Hydrolases"/>
    <property type="match status" value="1"/>
</dbReference>
<accession>A0ABW1V5K9</accession>
<dbReference type="RefSeq" id="WP_379234084.1">
    <property type="nucleotide sequence ID" value="NZ_JBHSTE010000003.1"/>
</dbReference>
<dbReference type="InterPro" id="IPR029058">
    <property type="entry name" value="AB_hydrolase_fold"/>
</dbReference>
<dbReference type="Proteomes" id="UP001596233">
    <property type="component" value="Unassembled WGS sequence"/>
</dbReference>
<evidence type="ECO:0000256" key="1">
    <source>
        <dbReference type="ARBA" id="ARBA00010088"/>
    </source>
</evidence>
<proteinExistence type="inferred from homology"/>
<protein>
    <submittedName>
        <fullName evidence="4">Alpha/beta fold hydrolase</fullName>
    </submittedName>
</protein>
<comment type="caution">
    <text evidence="4">The sequence shown here is derived from an EMBL/GenBank/DDBJ whole genome shotgun (WGS) entry which is preliminary data.</text>
</comment>
<evidence type="ECO:0000256" key="2">
    <source>
        <dbReference type="ARBA" id="ARBA00022801"/>
    </source>
</evidence>
<dbReference type="PANTHER" id="PTHR43798">
    <property type="entry name" value="MONOACYLGLYCEROL LIPASE"/>
    <property type="match status" value="1"/>
</dbReference>
<dbReference type="PRINTS" id="PR00111">
    <property type="entry name" value="ABHYDROLASE"/>
</dbReference>
<keyword evidence="5" id="KW-1185">Reference proteome</keyword>
<dbReference type="GO" id="GO:0016787">
    <property type="term" value="F:hydrolase activity"/>
    <property type="evidence" value="ECO:0007669"/>
    <property type="project" value="UniProtKB-KW"/>
</dbReference>
<name>A0ABW1V5K9_9BACL</name>
<evidence type="ECO:0000313" key="4">
    <source>
        <dbReference type="EMBL" id="MFC6333040.1"/>
    </source>
</evidence>
<sequence length="299" mass="34475">MNSSLYSIRGTRLYVEQYNEKAEEVLLYLHGGPGASCIDFCFYQAKELSRALRVIAIDQRGVLRSDPIHENEQFGIDDIIQDLEELRIELGISKWNLLGHSFGGILAVKYAVKYPNAIKKIIFETPCFDTQSSTRSIISKARQHFMEHVHSDGTRECDKYLNGDFNPNEMWNAMGRIFQLLGEDKDLLYFKGLTPDEYNKIFQSQEHTEDLWSQNEIHHSKLQEEGKLFENLIPVLSLLSCPTLLMAGAFDPVCCTVQQHAYLQQVEDSRIIVFEKSAHFPRLEEPEKYTKEVLSFILD</sequence>
<dbReference type="EMBL" id="JBHSTE010000003">
    <property type="protein sequence ID" value="MFC6333040.1"/>
    <property type="molecule type" value="Genomic_DNA"/>
</dbReference>
<gene>
    <name evidence="4" type="ORF">ACFP56_10430</name>
</gene>
<dbReference type="InterPro" id="IPR050266">
    <property type="entry name" value="AB_hydrolase_sf"/>
</dbReference>
<dbReference type="InterPro" id="IPR002410">
    <property type="entry name" value="Peptidase_S33"/>
</dbReference>
<dbReference type="Pfam" id="PF00561">
    <property type="entry name" value="Abhydrolase_1"/>
    <property type="match status" value="1"/>
</dbReference>
<dbReference type="PRINTS" id="PR00793">
    <property type="entry name" value="PROAMNOPTASE"/>
</dbReference>
<reference evidence="5" key="1">
    <citation type="journal article" date="2019" name="Int. J. Syst. Evol. Microbiol.">
        <title>The Global Catalogue of Microorganisms (GCM) 10K type strain sequencing project: providing services to taxonomists for standard genome sequencing and annotation.</title>
        <authorList>
            <consortium name="The Broad Institute Genomics Platform"/>
            <consortium name="The Broad Institute Genome Sequencing Center for Infectious Disease"/>
            <person name="Wu L."/>
            <person name="Ma J."/>
        </authorList>
    </citation>
    <scope>NUCLEOTIDE SEQUENCE [LARGE SCALE GENOMIC DNA]</scope>
    <source>
        <strain evidence="5">PCU 280</strain>
    </source>
</reference>
<feature type="domain" description="AB hydrolase-1" evidence="3">
    <location>
        <begin position="25"/>
        <end position="286"/>
    </location>
</feature>
<dbReference type="Gene3D" id="3.40.50.1820">
    <property type="entry name" value="alpha/beta hydrolase"/>
    <property type="match status" value="1"/>
</dbReference>
<evidence type="ECO:0000313" key="5">
    <source>
        <dbReference type="Proteomes" id="UP001596233"/>
    </source>
</evidence>
<evidence type="ECO:0000259" key="3">
    <source>
        <dbReference type="Pfam" id="PF00561"/>
    </source>
</evidence>
<comment type="similarity">
    <text evidence="1">Belongs to the peptidase S33 family.</text>
</comment>
<dbReference type="PANTHER" id="PTHR43798:SF31">
    <property type="entry name" value="AB HYDROLASE SUPERFAMILY PROTEIN YCLE"/>
    <property type="match status" value="1"/>
</dbReference>
<keyword evidence="2 4" id="KW-0378">Hydrolase</keyword>
<dbReference type="InterPro" id="IPR000073">
    <property type="entry name" value="AB_hydrolase_1"/>
</dbReference>